<dbReference type="EMBL" id="JACHMN010000003">
    <property type="protein sequence ID" value="MBB5874349.1"/>
    <property type="molecule type" value="Genomic_DNA"/>
</dbReference>
<evidence type="ECO:0000313" key="2">
    <source>
        <dbReference type="EMBL" id="MBB5874349.1"/>
    </source>
</evidence>
<organism evidence="2 3">
    <name type="scientific">Allocatelliglobosispora scoriae</name>
    <dbReference type="NCBI Taxonomy" id="643052"/>
    <lineage>
        <taxon>Bacteria</taxon>
        <taxon>Bacillati</taxon>
        <taxon>Actinomycetota</taxon>
        <taxon>Actinomycetes</taxon>
        <taxon>Micromonosporales</taxon>
        <taxon>Micromonosporaceae</taxon>
        <taxon>Allocatelliglobosispora</taxon>
    </lineage>
</organism>
<keyword evidence="3" id="KW-1185">Reference proteome</keyword>
<dbReference type="AlphaFoldDB" id="A0A841C4X6"/>
<protein>
    <submittedName>
        <fullName evidence="2">DNA primase large subunit</fullName>
    </submittedName>
</protein>
<evidence type="ECO:0000256" key="1">
    <source>
        <dbReference type="SAM" id="MobiDB-lite"/>
    </source>
</evidence>
<dbReference type="Proteomes" id="UP000587527">
    <property type="component" value="Unassembled WGS sequence"/>
</dbReference>
<sequence>MSVAFLPVPDADQPSASTLDDGELVRQTAMAFDAYKRALALSSVDSQLLNELVELQSEYLRRFPGRDLPQITSLDNF</sequence>
<dbReference type="RefSeq" id="WP_184846409.1">
    <property type="nucleotide sequence ID" value="NZ_JACHMN010000003.1"/>
</dbReference>
<comment type="caution">
    <text evidence="2">The sequence shown here is derived from an EMBL/GenBank/DDBJ whole genome shotgun (WGS) entry which is preliminary data.</text>
</comment>
<reference evidence="2 3" key="1">
    <citation type="submission" date="2020-08" db="EMBL/GenBank/DDBJ databases">
        <title>Sequencing the genomes of 1000 actinobacteria strains.</title>
        <authorList>
            <person name="Klenk H.-P."/>
        </authorList>
    </citation>
    <scope>NUCLEOTIDE SEQUENCE [LARGE SCALE GENOMIC DNA]</scope>
    <source>
        <strain evidence="2 3">DSM 45362</strain>
    </source>
</reference>
<gene>
    <name evidence="2" type="ORF">F4553_007783</name>
</gene>
<evidence type="ECO:0000313" key="3">
    <source>
        <dbReference type="Proteomes" id="UP000587527"/>
    </source>
</evidence>
<accession>A0A841C4X6</accession>
<name>A0A841C4X6_9ACTN</name>
<proteinExistence type="predicted"/>
<feature type="region of interest" description="Disordered" evidence="1">
    <location>
        <begin position="1"/>
        <end position="20"/>
    </location>
</feature>